<evidence type="ECO:0000256" key="6">
    <source>
        <dbReference type="ARBA" id="ARBA00022737"/>
    </source>
</evidence>
<reference evidence="11" key="1">
    <citation type="submission" date="2013-12" db="EMBL/GenBank/DDBJ databases">
        <title>The Genome Sequence of Aphanomyces invadans NJM9701.</title>
        <authorList>
            <consortium name="The Broad Institute Genomics Platform"/>
            <person name="Russ C."/>
            <person name="Tyler B."/>
            <person name="van West P."/>
            <person name="Dieguez-Uribeondo J."/>
            <person name="Young S.K."/>
            <person name="Zeng Q."/>
            <person name="Gargeya S."/>
            <person name="Fitzgerald M."/>
            <person name="Abouelleil A."/>
            <person name="Alvarado L."/>
            <person name="Chapman S.B."/>
            <person name="Gainer-Dewar J."/>
            <person name="Goldberg J."/>
            <person name="Griggs A."/>
            <person name="Gujja S."/>
            <person name="Hansen M."/>
            <person name="Howarth C."/>
            <person name="Imamovic A."/>
            <person name="Ireland A."/>
            <person name="Larimer J."/>
            <person name="McCowan C."/>
            <person name="Murphy C."/>
            <person name="Pearson M."/>
            <person name="Poon T.W."/>
            <person name="Priest M."/>
            <person name="Roberts A."/>
            <person name="Saif S."/>
            <person name="Shea T."/>
            <person name="Sykes S."/>
            <person name="Wortman J."/>
            <person name="Nusbaum C."/>
            <person name="Birren B."/>
        </authorList>
    </citation>
    <scope>NUCLEOTIDE SEQUENCE [LARGE SCALE GENOMIC DNA]</scope>
    <source>
        <strain evidence="11">NJM9701</strain>
    </source>
</reference>
<evidence type="ECO:0000256" key="7">
    <source>
        <dbReference type="ARBA" id="ARBA00022803"/>
    </source>
</evidence>
<dbReference type="EMBL" id="KI913981">
    <property type="protein sequence ID" value="ETV95410.1"/>
    <property type="molecule type" value="Genomic_DNA"/>
</dbReference>
<dbReference type="SUPFAM" id="SSF53756">
    <property type="entry name" value="UDP-Glycosyltransferase/glycogen phosphorylase"/>
    <property type="match status" value="1"/>
</dbReference>
<name>A0A024TMR0_9STRA</name>
<dbReference type="GeneID" id="20088335"/>
<dbReference type="SUPFAM" id="SSF53448">
    <property type="entry name" value="Nucleotide-diphospho-sugar transferases"/>
    <property type="match status" value="1"/>
</dbReference>
<dbReference type="InterPro" id="IPR019734">
    <property type="entry name" value="TPR_rpt"/>
</dbReference>
<gene>
    <name evidence="11" type="ORF">H310_11285</name>
</gene>
<evidence type="ECO:0000256" key="8">
    <source>
        <dbReference type="PROSITE-ProRule" id="PRU00339"/>
    </source>
</evidence>
<dbReference type="PANTHER" id="PTHR44835">
    <property type="entry name" value="UDP-N-ACETYLGLUCOSAMINE--PEPTIDE N-ACETYLGLUCOSAMINYLTRANSFERASE SPINDLY-RELATED"/>
    <property type="match status" value="1"/>
</dbReference>
<sequence>MGRHVAWVSMLGIQKMAMLAIAAHALMNGSGLLSGAVEEFRVSRGMIDFRGDIGQIGRTTSTIKQQSQRSSYIVSMKSMHRFCKDLSEALDHDTAERCWVTLFDTFPNVDRSPMAFQVHYDYARHIENGSNDRTSAAKTAYERALAVMTEPSSPLSLDAMNRLGLLWQKLSRPHVAIEVFRQSLQWHPHECALRGNLASAYLELGNVAAALAAAAVALKLEPHNAALHHNMGNIYQRAGDMLSAMSHWQKAVEIDPQNPNPLFSLGIAAGNQGLSDTSTAYFAKSVVVASQHAPALRDLARLQLATALLPRVYDSTNDIHQIRQTFTTALEDLMADSPLSLGDNPIYTTGCGSMGYYLVYQGGPNKHLRRTLAQIYEKSMPGLEFEAPHVRAARHHTFQFPSTARFVDARPSNVSAAVIVHRRIRVGILSAFMYHHSVGLLMQGVLTRLSNATYELVLLRCRPWHADHVTDRVSRHMSRVVQLPNDVFHAQQVVADLALDILLFTELGMDASSYFLAFATLALRSVLFWGHAVTSGLSTVDYFVTSTHFQSNPVSGSSDEFTETLYPMQSLTTVFHRPRFSFHRSLLSFLPADDDGRVMYLIPQTLYKLHPAMDSLVAAILAGHRNSYLVLLEGAVPHLATQIRRRLGRVLSLQDLESRVVFAPYLSTDAFLTLCQVADVVLDPFPVGGGRSSFEVFSVGTPIVAHTARTSIAQLTAAMYTKMNITACCVAATDEAYETLDSSVATALALGQNTSYRQEMSTLIQSRSSVLFESDASTVASVMDDWNRCFHTILAMPPPPRPTPASTVAIPFGFRLQLFGQLSVEVVMHANETPTQVGATIAALYGLEPLYQCYIQTLLFHGVQRWRQNEAQLAITTDAFPGRTPPLDIYVGDDVALAVQYHLWRYNHRVPGRDVAVAVASIRHKLAFSDASAPWIAARGVQHRPPRSAVQAHDAPLQSTRQCLTVALTTCKRLSLFLATMKSFLPYANSTAVAICMILVLDDHSSAADRRVMQESFPTVQFVFTRRKGHAHSLNLLLDLVSTPFVLYLEDDWQWLQDLPHHPIAHALAVLDSDPTLVQVLLNTQFSGWPRTMHDSHPFDVYFRHEFGIVDHAFGYWPGFSLNPGVWNLRRLRQCPRLTFNERSDVFEREFSLAVWQCGLHVAMLPYTTAVHIGAAPGTNGSAYALNGMPRRFD</sequence>
<dbReference type="PANTHER" id="PTHR44835:SF1">
    <property type="entry name" value="PROTEIN O-GLCNAC TRANSFERASE"/>
    <property type="match status" value="1"/>
</dbReference>
<keyword evidence="4" id="KW-0328">Glycosyltransferase</keyword>
<dbReference type="Pfam" id="PF13844">
    <property type="entry name" value="Glyco_transf_41"/>
    <property type="match status" value="1"/>
</dbReference>
<accession>A0A024TMR0</accession>
<dbReference type="Gene3D" id="3.90.550.10">
    <property type="entry name" value="Spore Coat Polysaccharide Biosynthesis Protein SpsA, Chain A"/>
    <property type="match status" value="1"/>
</dbReference>
<evidence type="ECO:0000256" key="1">
    <source>
        <dbReference type="ARBA" id="ARBA00004922"/>
    </source>
</evidence>
<comment type="pathway">
    <text evidence="1">Protein modification; protein glycosylation.</text>
</comment>
<keyword evidence="9" id="KW-0732">Signal</keyword>
<comment type="similarity">
    <text evidence="2">Belongs to the glycosyltransferase 41 family. O-GlcNAc transferase subfamily.</text>
</comment>
<dbReference type="RefSeq" id="XP_008876111.1">
    <property type="nucleotide sequence ID" value="XM_008877889.1"/>
</dbReference>
<keyword evidence="7 8" id="KW-0802">TPR repeat</keyword>
<dbReference type="Gene3D" id="3.40.50.2000">
    <property type="entry name" value="Glycogen Phosphorylase B"/>
    <property type="match status" value="1"/>
</dbReference>
<feature type="repeat" description="TPR" evidence="8">
    <location>
        <begin position="157"/>
        <end position="190"/>
    </location>
</feature>
<feature type="signal peptide" evidence="9">
    <location>
        <begin position="1"/>
        <end position="25"/>
    </location>
</feature>
<evidence type="ECO:0000256" key="4">
    <source>
        <dbReference type="ARBA" id="ARBA00022676"/>
    </source>
</evidence>
<dbReference type="AlphaFoldDB" id="A0A024TMR0"/>
<protein>
    <recommendedName>
        <fullName evidence="3">protein O-GlcNAc transferase</fullName>
        <ecNumber evidence="3">2.4.1.255</ecNumber>
    </recommendedName>
</protein>
<proteinExistence type="inferred from homology"/>
<dbReference type="InterPro" id="IPR029044">
    <property type="entry name" value="Nucleotide-diphossugar_trans"/>
</dbReference>
<dbReference type="eggNOG" id="KOG4626">
    <property type="taxonomic scope" value="Eukaryota"/>
</dbReference>
<evidence type="ECO:0000313" key="11">
    <source>
        <dbReference type="EMBL" id="ETV95410.1"/>
    </source>
</evidence>
<dbReference type="SMART" id="SM00028">
    <property type="entry name" value="TPR"/>
    <property type="match status" value="4"/>
</dbReference>
<dbReference type="SUPFAM" id="SSF48452">
    <property type="entry name" value="TPR-like"/>
    <property type="match status" value="1"/>
</dbReference>
<dbReference type="VEuPathDB" id="FungiDB:H310_11285"/>
<evidence type="ECO:0000259" key="10">
    <source>
        <dbReference type="Pfam" id="PF13844"/>
    </source>
</evidence>
<evidence type="ECO:0000256" key="2">
    <source>
        <dbReference type="ARBA" id="ARBA00005386"/>
    </source>
</evidence>
<dbReference type="Gene3D" id="3.40.50.11380">
    <property type="match status" value="1"/>
</dbReference>
<dbReference type="InterPro" id="IPR029489">
    <property type="entry name" value="OGT/SEC/SPY_C"/>
</dbReference>
<dbReference type="Pfam" id="PF14559">
    <property type="entry name" value="TPR_19"/>
    <property type="match status" value="1"/>
</dbReference>
<dbReference type="CDD" id="cd00761">
    <property type="entry name" value="Glyco_tranf_GTA_type"/>
    <property type="match status" value="1"/>
</dbReference>
<dbReference type="GO" id="GO:0097363">
    <property type="term" value="F:protein O-acetylglucosaminyltransferase activity"/>
    <property type="evidence" value="ECO:0007669"/>
    <property type="project" value="UniProtKB-EC"/>
</dbReference>
<keyword evidence="5" id="KW-0808">Transferase</keyword>
<evidence type="ECO:0000256" key="3">
    <source>
        <dbReference type="ARBA" id="ARBA00011970"/>
    </source>
</evidence>
<feature type="domain" description="O-GlcNAc transferase C-terminal" evidence="10">
    <location>
        <begin position="597"/>
        <end position="774"/>
    </location>
</feature>
<keyword evidence="6" id="KW-0677">Repeat</keyword>
<dbReference type="InterPro" id="IPR011990">
    <property type="entry name" value="TPR-like_helical_dom_sf"/>
</dbReference>
<feature type="repeat" description="TPR" evidence="8">
    <location>
        <begin position="225"/>
        <end position="258"/>
    </location>
</feature>
<dbReference type="EC" id="2.4.1.255" evidence="3"/>
<dbReference type="STRING" id="157072.A0A024TMR0"/>
<organism evidence="11">
    <name type="scientific">Aphanomyces invadans</name>
    <dbReference type="NCBI Taxonomy" id="157072"/>
    <lineage>
        <taxon>Eukaryota</taxon>
        <taxon>Sar</taxon>
        <taxon>Stramenopiles</taxon>
        <taxon>Oomycota</taxon>
        <taxon>Saprolegniomycetes</taxon>
        <taxon>Saprolegniales</taxon>
        <taxon>Verrucalvaceae</taxon>
        <taxon>Aphanomyces</taxon>
    </lineage>
</organism>
<dbReference type="Gene3D" id="1.25.40.10">
    <property type="entry name" value="Tetratricopeptide repeat domain"/>
    <property type="match status" value="1"/>
</dbReference>
<dbReference type="PROSITE" id="PS50293">
    <property type="entry name" value="TPR_REGION"/>
    <property type="match status" value="1"/>
</dbReference>
<feature type="chain" id="PRO_5001537676" description="protein O-GlcNAc transferase" evidence="9">
    <location>
        <begin position="26"/>
        <end position="1194"/>
    </location>
</feature>
<dbReference type="InterPro" id="IPR051939">
    <property type="entry name" value="Glycosyltr_41/O-GlcNAc_trsf"/>
</dbReference>
<evidence type="ECO:0000256" key="5">
    <source>
        <dbReference type="ARBA" id="ARBA00022679"/>
    </source>
</evidence>
<evidence type="ECO:0000256" key="9">
    <source>
        <dbReference type="SAM" id="SignalP"/>
    </source>
</evidence>
<dbReference type="OrthoDB" id="9991317at2759"/>
<dbReference type="PROSITE" id="PS50005">
    <property type="entry name" value="TPR"/>
    <property type="match status" value="2"/>
</dbReference>